<comment type="caution">
    <text evidence="2">The sequence shown here is derived from an EMBL/GenBank/DDBJ whole genome shotgun (WGS) entry which is preliminary data.</text>
</comment>
<feature type="compositionally biased region" description="Low complexity" evidence="1">
    <location>
        <begin position="30"/>
        <end position="41"/>
    </location>
</feature>
<accession>A0A834ZXK7</accession>
<organism evidence="2 3">
    <name type="scientific">Digitaria exilis</name>
    <dbReference type="NCBI Taxonomy" id="1010633"/>
    <lineage>
        <taxon>Eukaryota</taxon>
        <taxon>Viridiplantae</taxon>
        <taxon>Streptophyta</taxon>
        <taxon>Embryophyta</taxon>
        <taxon>Tracheophyta</taxon>
        <taxon>Spermatophyta</taxon>
        <taxon>Magnoliopsida</taxon>
        <taxon>Liliopsida</taxon>
        <taxon>Poales</taxon>
        <taxon>Poaceae</taxon>
        <taxon>PACMAD clade</taxon>
        <taxon>Panicoideae</taxon>
        <taxon>Panicodae</taxon>
        <taxon>Paniceae</taxon>
        <taxon>Anthephorinae</taxon>
        <taxon>Digitaria</taxon>
    </lineage>
</organism>
<proteinExistence type="predicted"/>
<evidence type="ECO:0000313" key="2">
    <source>
        <dbReference type="EMBL" id="KAF8645911.1"/>
    </source>
</evidence>
<keyword evidence="3" id="KW-1185">Reference proteome</keyword>
<dbReference type="EMBL" id="JACEFO010002934">
    <property type="protein sequence ID" value="KAF8645911.1"/>
    <property type="molecule type" value="Genomic_DNA"/>
</dbReference>
<feature type="region of interest" description="Disordered" evidence="1">
    <location>
        <begin position="355"/>
        <end position="374"/>
    </location>
</feature>
<dbReference type="AlphaFoldDB" id="A0A834ZXK7"/>
<evidence type="ECO:0000256" key="1">
    <source>
        <dbReference type="SAM" id="MobiDB-lite"/>
    </source>
</evidence>
<feature type="compositionally biased region" description="Pro residues" evidence="1">
    <location>
        <begin position="193"/>
        <end position="203"/>
    </location>
</feature>
<feature type="region of interest" description="Disordered" evidence="1">
    <location>
        <begin position="106"/>
        <end position="203"/>
    </location>
</feature>
<sequence length="487" mass="52922">MHAKRNWRHGRQQGGGTAWQCNSSKAMTLSHPTSTLSTTFSPRHRLPRPSPLTNGLQYSTYDSPPYVSNPSTSFFTPLVSPKSAGLRLYIHQRALRAAWRALELRRGSASTQAGSAREKNFGDKSEISLPVKRIPAFQPKKIKPKSPPKSPPPAPRALGLAREPPAARVHAASRRLSSPPASHRLSSPLPVVGAPPPPPRPCLGPSPSLPWSVTLVAALVNHERVKLPACQLPILRLPILSAKIVAAGGTASPLKPVIFSGSAPPVNPAFGMATPSCTPGEPRDQRGDLLSSTAAQRTPRGFPRASQLDQVNQLAQLVPLKELFLDRAMVPSQLTLRLLAPEAYRRYVGSVARHGRPYGGHGSDSGDFRRRRRSHKVSGVALAQHGGSILSPYGEQWRKMRRVMTSEILSPALERRLHARRVEEVRPPCFAWTKLPGVRAIELKDATLLFRLSHSLTHSLSQDDHHGLQVLPPLAMAHGLLGQPLGA</sequence>
<feature type="compositionally biased region" description="Low complexity" evidence="1">
    <location>
        <begin position="156"/>
        <end position="192"/>
    </location>
</feature>
<protein>
    <recommendedName>
        <fullName evidence="4">Cytochrome P450</fullName>
    </recommendedName>
</protein>
<feature type="region of interest" description="Disordered" evidence="1">
    <location>
        <begin position="1"/>
        <end position="20"/>
    </location>
</feature>
<feature type="region of interest" description="Disordered" evidence="1">
    <location>
        <begin position="30"/>
        <end position="54"/>
    </location>
</feature>
<name>A0A834ZXK7_9POAL</name>
<evidence type="ECO:0000313" key="3">
    <source>
        <dbReference type="Proteomes" id="UP000636709"/>
    </source>
</evidence>
<dbReference type="GO" id="GO:0004497">
    <property type="term" value="F:monooxygenase activity"/>
    <property type="evidence" value="ECO:0007669"/>
    <property type="project" value="InterPro"/>
</dbReference>
<dbReference type="GO" id="GO:0005506">
    <property type="term" value="F:iron ion binding"/>
    <property type="evidence" value="ECO:0007669"/>
    <property type="project" value="InterPro"/>
</dbReference>
<gene>
    <name evidence="2" type="ORF">HU200_066070</name>
</gene>
<evidence type="ECO:0008006" key="4">
    <source>
        <dbReference type="Google" id="ProtNLM"/>
    </source>
</evidence>
<reference evidence="2" key="1">
    <citation type="submission" date="2020-07" db="EMBL/GenBank/DDBJ databases">
        <title>Genome sequence and genetic diversity analysis of an under-domesticated orphan crop, white fonio (Digitaria exilis).</title>
        <authorList>
            <person name="Bennetzen J.L."/>
            <person name="Chen S."/>
            <person name="Ma X."/>
            <person name="Wang X."/>
            <person name="Yssel A.E.J."/>
            <person name="Chaluvadi S.R."/>
            <person name="Johnson M."/>
            <person name="Gangashetty P."/>
            <person name="Hamidou F."/>
            <person name="Sanogo M.D."/>
            <person name="Zwaenepoel A."/>
            <person name="Wallace J."/>
            <person name="Van De Peer Y."/>
            <person name="Van Deynze A."/>
        </authorList>
    </citation>
    <scope>NUCLEOTIDE SEQUENCE</scope>
    <source>
        <tissue evidence="2">Leaves</tissue>
    </source>
</reference>
<feature type="compositionally biased region" description="Basic and acidic residues" evidence="1">
    <location>
        <begin position="116"/>
        <end position="126"/>
    </location>
</feature>
<dbReference type="Proteomes" id="UP000636709">
    <property type="component" value="Unassembled WGS sequence"/>
</dbReference>
<dbReference type="GO" id="GO:0016705">
    <property type="term" value="F:oxidoreductase activity, acting on paired donors, with incorporation or reduction of molecular oxygen"/>
    <property type="evidence" value="ECO:0007669"/>
    <property type="project" value="InterPro"/>
</dbReference>
<dbReference type="InterPro" id="IPR036396">
    <property type="entry name" value="Cyt_P450_sf"/>
</dbReference>
<dbReference type="SUPFAM" id="SSF48264">
    <property type="entry name" value="Cytochrome P450"/>
    <property type="match status" value="1"/>
</dbReference>
<feature type="compositionally biased region" description="Basic residues" evidence="1">
    <location>
        <begin position="1"/>
        <end position="11"/>
    </location>
</feature>
<dbReference type="GO" id="GO:0020037">
    <property type="term" value="F:heme binding"/>
    <property type="evidence" value="ECO:0007669"/>
    <property type="project" value="InterPro"/>
</dbReference>